<evidence type="ECO:0000259" key="1">
    <source>
        <dbReference type="Pfam" id="PF12705"/>
    </source>
</evidence>
<protein>
    <recommendedName>
        <fullName evidence="1">PD-(D/E)XK endonuclease-like domain-containing protein</fullName>
    </recommendedName>
</protein>
<accession>A4CPW1</accession>
<dbReference type="STRING" id="313596.RB2501_01430"/>
<dbReference type="Pfam" id="PF12705">
    <property type="entry name" value="PDDEXK_1"/>
    <property type="match status" value="1"/>
</dbReference>
<feature type="domain" description="PD-(D/E)XK endonuclease-like" evidence="1">
    <location>
        <begin position="55"/>
        <end position="185"/>
    </location>
</feature>
<sequence>MNRIDVLDERFYQVGDEYYPSVTTVLSAYPKGYGFQEWLKNVGGEAERILREAADRGSNVHNAIEQILLGRELQWITEGKQHYSLDEWQMICRFMEFYQDYIQSGEQVATETQLFSKKMKLGGTCDMVAKINGETWMIDFKTSNGLYKTHEIQLAAYKEMWDEHNSPKIDRYGILWLNSNHRTKRQFQGVDWQLKEFTDSHEYNLQLYYHTRALWDCENPNYAPKNLSYPNTISIQPQEQLAEV</sequence>
<dbReference type="KEGG" id="rbi:RB2501_01430"/>
<gene>
    <name evidence="2" type="ordered locus">RB2501_01430</name>
</gene>
<dbReference type="eggNOG" id="COG2887">
    <property type="taxonomic scope" value="Bacteria"/>
</dbReference>
<dbReference type="InterPro" id="IPR038726">
    <property type="entry name" value="PDDEXK_AddAB-type"/>
</dbReference>
<evidence type="ECO:0000313" key="2">
    <source>
        <dbReference type="EMBL" id="EAR14046.1"/>
    </source>
</evidence>
<dbReference type="AlphaFoldDB" id="A4CPW1"/>
<dbReference type="Gene3D" id="3.90.320.10">
    <property type="match status" value="1"/>
</dbReference>
<dbReference type="EMBL" id="CP001712">
    <property type="protein sequence ID" value="EAR14046.1"/>
    <property type="molecule type" value="Genomic_DNA"/>
</dbReference>
<keyword evidence="3" id="KW-1185">Reference proteome</keyword>
<organism evidence="2 3">
    <name type="scientific">Robiginitalea biformata (strain ATCC BAA-864 / DSM 15991 / KCTC 12146 / HTCC2501)</name>
    <dbReference type="NCBI Taxonomy" id="313596"/>
    <lineage>
        <taxon>Bacteria</taxon>
        <taxon>Pseudomonadati</taxon>
        <taxon>Bacteroidota</taxon>
        <taxon>Flavobacteriia</taxon>
        <taxon>Flavobacteriales</taxon>
        <taxon>Flavobacteriaceae</taxon>
        <taxon>Robiginitalea</taxon>
    </lineage>
</organism>
<proteinExistence type="predicted"/>
<name>A4CPW1_ROBBH</name>
<evidence type="ECO:0000313" key="3">
    <source>
        <dbReference type="Proteomes" id="UP000009049"/>
    </source>
</evidence>
<dbReference type="InterPro" id="IPR011604">
    <property type="entry name" value="PDDEXK-like_dom_sf"/>
</dbReference>
<dbReference type="HOGENOM" id="CLU_1137361_0_0_10"/>
<dbReference type="Proteomes" id="UP000009049">
    <property type="component" value="Chromosome"/>
</dbReference>
<reference evidence="2 3" key="1">
    <citation type="journal article" date="2009" name="J. Bacteriol.">
        <title>Complete genome sequence of Robiginitalea biformata HTCC2501.</title>
        <authorList>
            <person name="Oh H.M."/>
            <person name="Giovannoni S.J."/>
            <person name="Lee K."/>
            <person name="Ferriera S."/>
            <person name="Johnson J."/>
            <person name="Cho J.C."/>
        </authorList>
    </citation>
    <scope>NUCLEOTIDE SEQUENCE [LARGE SCALE GENOMIC DNA]</scope>
    <source>
        <strain evidence="3">ATCC BAA-864 / HTCC2501 / KCTC 12146</strain>
    </source>
</reference>